<feature type="compositionally biased region" description="Acidic residues" evidence="5">
    <location>
        <begin position="267"/>
        <end position="278"/>
    </location>
</feature>
<dbReference type="SUPFAM" id="SSF75620">
    <property type="entry name" value="Release factor"/>
    <property type="match status" value="1"/>
</dbReference>
<gene>
    <name evidence="7" type="ORF">CspeluHIS016_0210350</name>
</gene>
<feature type="compositionally biased region" description="Basic and acidic residues" evidence="5">
    <location>
        <begin position="224"/>
        <end position="247"/>
    </location>
</feature>
<feature type="region of interest" description="Disordered" evidence="5">
    <location>
        <begin position="209"/>
        <end position="278"/>
    </location>
</feature>
<proteinExistence type="inferred from homology"/>
<reference evidence="7" key="1">
    <citation type="journal article" date="2023" name="BMC Genomics">
        <title>Chromosome-level genome assemblies of Cutaneotrichosporon spp. (Trichosporonales, Basidiomycota) reveal imbalanced evolution between nucleotide sequences and chromosome synteny.</title>
        <authorList>
            <person name="Kobayashi Y."/>
            <person name="Kayamori A."/>
            <person name="Aoki K."/>
            <person name="Shiwa Y."/>
            <person name="Matsutani M."/>
            <person name="Fujita N."/>
            <person name="Sugita T."/>
            <person name="Iwasaki W."/>
            <person name="Tanaka N."/>
            <person name="Takashima M."/>
        </authorList>
    </citation>
    <scope>NUCLEOTIDE SEQUENCE</scope>
    <source>
        <strain evidence="7">HIS016</strain>
    </source>
</reference>
<dbReference type="AlphaFoldDB" id="A0AAD3TSG9"/>
<organism evidence="7 8">
    <name type="scientific">Cutaneotrichosporon spelunceum</name>
    <dbReference type="NCBI Taxonomy" id="1672016"/>
    <lineage>
        <taxon>Eukaryota</taxon>
        <taxon>Fungi</taxon>
        <taxon>Dikarya</taxon>
        <taxon>Basidiomycota</taxon>
        <taxon>Agaricomycotina</taxon>
        <taxon>Tremellomycetes</taxon>
        <taxon>Trichosporonales</taxon>
        <taxon>Trichosporonaceae</taxon>
        <taxon>Cutaneotrichosporon</taxon>
    </lineage>
</organism>
<name>A0AAD3TSG9_9TREE</name>
<comment type="subcellular location">
    <subcellularLocation>
        <location evidence="1">Mitochondrion</location>
    </subcellularLocation>
</comment>
<dbReference type="Pfam" id="PF00472">
    <property type="entry name" value="RF-1"/>
    <property type="match status" value="1"/>
</dbReference>
<evidence type="ECO:0000259" key="6">
    <source>
        <dbReference type="Pfam" id="PF00472"/>
    </source>
</evidence>
<evidence type="ECO:0000256" key="1">
    <source>
        <dbReference type="ARBA" id="ARBA00004173"/>
    </source>
</evidence>
<keyword evidence="4" id="KW-0496">Mitochondrion</keyword>
<dbReference type="GO" id="GO:0032543">
    <property type="term" value="P:mitochondrial translation"/>
    <property type="evidence" value="ECO:0007669"/>
    <property type="project" value="UniProtKB-ARBA"/>
</dbReference>
<dbReference type="PANTHER" id="PTHR46203">
    <property type="entry name" value="PROBABLE PEPTIDE CHAIN RELEASE FACTOR C12ORF65"/>
    <property type="match status" value="1"/>
</dbReference>
<evidence type="ECO:0000256" key="2">
    <source>
        <dbReference type="ARBA" id="ARBA00010835"/>
    </source>
</evidence>
<evidence type="ECO:0000256" key="5">
    <source>
        <dbReference type="SAM" id="MobiDB-lite"/>
    </source>
</evidence>
<accession>A0AAD3TSG9</accession>
<comment type="similarity">
    <text evidence="2">Belongs to the prokaryotic/mitochondrial release factor family.</text>
</comment>
<sequence>MFVLRAALARSVARPIARPVALSCRHWGMSSDAPRFMSRKADREARLQEDAQVEIGADVFDADFFAEEDEGREWGDEVEEGVFVDVPDFTHARHARAAAAAAAVAAAQLPVPPPRRVPTSIKQMNRLLGRHQVPDLPEDELDEKFVRGRGPGGQAINKTNSSVCLTHIPTGIRVQSQPTRSREQNRYIARQILKDRLDLMRARAKLPNADGSYTLPEAKPTEGLSKKERLAAEARTWSKQELRWEKERRRKLNRKKKVNKRKKAADEEQVSEEEEKAQ</sequence>
<comment type="caution">
    <text evidence="7">The sequence shown here is derived from an EMBL/GenBank/DDBJ whole genome shotgun (WGS) entry which is preliminary data.</text>
</comment>
<dbReference type="InterPro" id="IPR045853">
    <property type="entry name" value="Pep_chain_release_fac_I_sf"/>
</dbReference>
<dbReference type="PANTHER" id="PTHR46203:SF1">
    <property type="entry name" value="MITOCHONDRIAL TRANSLATION RELEASE FACTOR IN RESCUE"/>
    <property type="match status" value="1"/>
</dbReference>
<dbReference type="GO" id="GO:0005739">
    <property type="term" value="C:mitochondrion"/>
    <property type="evidence" value="ECO:0007669"/>
    <property type="project" value="UniProtKB-SubCell"/>
</dbReference>
<dbReference type="Proteomes" id="UP001222932">
    <property type="component" value="Unassembled WGS sequence"/>
</dbReference>
<dbReference type="GO" id="GO:0003747">
    <property type="term" value="F:translation release factor activity"/>
    <property type="evidence" value="ECO:0007669"/>
    <property type="project" value="InterPro"/>
</dbReference>
<dbReference type="Gene3D" id="3.30.160.20">
    <property type="match status" value="1"/>
</dbReference>
<dbReference type="InterPro" id="IPR000352">
    <property type="entry name" value="Pep_chain_release_fac_I"/>
</dbReference>
<keyword evidence="8" id="KW-1185">Reference proteome</keyword>
<feature type="domain" description="Prokaryotic-type class I peptide chain release factors" evidence="6">
    <location>
        <begin position="135"/>
        <end position="205"/>
    </location>
</feature>
<evidence type="ECO:0000256" key="4">
    <source>
        <dbReference type="ARBA" id="ARBA00023128"/>
    </source>
</evidence>
<evidence type="ECO:0000256" key="3">
    <source>
        <dbReference type="ARBA" id="ARBA00022946"/>
    </source>
</evidence>
<reference evidence="7" key="2">
    <citation type="submission" date="2023-06" db="EMBL/GenBank/DDBJ databases">
        <authorList>
            <person name="Kobayashi Y."/>
            <person name="Kayamori A."/>
            <person name="Aoki K."/>
            <person name="Shiwa Y."/>
            <person name="Fujita N."/>
            <person name="Sugita T."/>
            <person name="Iwasaki W."/>
            <person name="Tanaka N."/>
            <person name="Takashima M."/>
        </authorList>
    </citation>
    <scope>NUCLEOTIDE SEQUENCE</scope>
    <source>
        <strain evidence="7">HIS016</strain>
    </source>
</reference>
<protein>
    <recommendedName>
        <fullName evidence="6">Prokaryotic-type class I peptide chain release factors domain-containing protein</fullName>
    </recommendedName>
</protein>
<keyword evidence="3" id="KW-0809">Transit peptide</keyword>
<evidence type="ECO:0000313" key="7">
    <source>
        <dbReference type="EMBL" id="GMK55979.1"/>
    </source>
</evidence>
<dbReference type="EMBL" id="BTCM01000002">
    <property type="protein sequence ID" value="GMK55979.1"/>
    <property type="molecule type" value="Genomic_DNA"/>
</dbReference>
<feature type="compositionally biased region" description="Basic residues" evidence="5">
    <location>
        <begin position="248"/>
        <end position="263"/>
    </location>
</feature>
<dbReference type="FunFam" id="3.30.160.20:FF:000065">
    <property type="entry name" value="Peptidyl-tRNA hydrolase domain protein"/>
    <property type="match status" value="1"/>
</dbReference>
<evidence type="ECO:0000313" key="8">
    <source>
        <dbReference type="Proteomes" id="UP001222932"/>
    </source>
</evidence>
<dbReference type="InterPro" id="IPR052405">
    <property type="entry name" value="Mito_Transl_Release_Factor"/>
</dbReference>